<evidence type="ECO:0000256" key="1">
    <source>
        <dbReference type="ARBA" id="ARBA00004496"/>
    </source>
</evidence>
<keyword evidence="4" id="KW-0678">Repressor</keyword>
<dbReference type="GO" id="GO:0045892">
    <property type="term" value="P:negative regulation of DNA-templated transcription"/>
    <property type="evidence" value="ECO:0007669"/>
    <property type="project" value="TreeGrafter"/>
</dbReference>
<feature type="binding site" evidence="10">
    <location>
        <position position="124"/>
    </location>
    <ligand>
        <name>Fe cation</name>
        <dbReference type="ChEBI" id="CHEBI:24875"/>
    </ligand>
</feature>
<reference evidence="11 12" key="1">
    <citation type="submission" date="2017-07" db="EMBL/GenBank/DDBJ databases">
        <title>The genome sequence of Paludifilum halophilum highlights mechanisms for microbial adaptation to high salt environemnts.</title>
        <authorList>
            <person name="Belbahri L."/>
        </authorList>
    </citation>
    <scope>NUCLEOTIDE SEQUENCE [LARGE SCALE GENOMIC DNA]</scope>
    <source>
        <strain evidence="11 12">DSM 102817</strain>
    </source>
</reference>
<name>A0A235B231_9BACL</name>
<dbReference type="Gene3D" id="1.10.10.10">
    <property type="entry name" value="Winged helix-like DNA-binding domain superfamily/Winged helix DNA-binding domain"/>
    <property type="match status" value="1"/>
</dbReference>
<feature type="binding site" evidence="9">
    <location>
        <position position="95"/>
    </location>
    <ligand>
        <name>Zn(2+)</name>
        <dbReference type="ChEBI" id="CHEBI:29105"/>
    </ligand>
</feature>
<dbReference type="GO" id="GO:0005737">
    <property type="term" value="C:cytoplasm"/>
    <property type="evidence" value="ECO:0007669"/>
    <property type="project" value="UniProtKB-SubCell"/>
</dbReference>
<dbReference type="Gene3D" id="3.30.1490.190">
    <property type="match status" value="1"/>
</dbReference>
<dbReference type="PANTHER" id="PTHR33202">
    <property type="entry name" value="ZINC UPTAKE REGULATION PROTEIN"/>
    <property type="match status" value="1"/>
</dbReference>
<dbReference type="OrthoDB" id="8659436at2"/>
<organism evidence="11 12">
    <name type="scientific">Paludifilum halophilum</name>
    <dbReference type="NCBI Taxonomy" id="1642702"/>
    <lineage>
        <taxon>Bacteria</taxon>
        <taxon>Bacillati</taxon>
        <taxon>Bacillota</taxon>
        <taxon>Bacilli</taxon>
        <taxon>Bacillales</taxon>
        <taxon>Thermoactinomycetaceae</taxon>
        <taxon>Paludifilum</taxon>
    </lineage>
</organism>
<evidence type="ECO:0000256" key="10">
    <source>
        <dbReference type="PIRSR" id="PIRSR602481-2"/>
    </source>
</evidence>
<sequence length="147" mass="17261">MNLEQALNTMKSRGYKYTGKREKMVRIFSGRDRYLSAKEVMEEMQKDYPGLSVDTVYRNLSLFEELDIIEGTEWEGERRYRFHCGGDHHHHHLICKECGRTKRINVCPMNALLGQPDDFKITDHKFEIYGYCSECDGEEGKEQAEGR</sequence>
<keyword evidence="5 9" id="KW-0862">Zinc</keyword>
<dbReference type="SUPFAM" id="SSF46785">
    <property type="entry name" value="Winged helix' DNA-binding domain"/>
    <property type="match status" value="1"/>
</dbReference>
<dbReference type="AlphaFoldDB" id="A0A235B231"/>
<accession>A0A235B231</accession>
<dbReference type="InterPro" id="IPR043135">
    <property type="entry name" value="Fur_C"/>
</dbReference>
<keyword evidence="9" id="KW-0479">Metal-binding</keyword>
<dbReference type="EMBL" id="NOWF01000014">
    <property type="protein sequence ID" value="OYD06302.1"/>
    <property type="molecule type" value="Genomic_DNA"/>
</dbReference>
<comment type="similarity">
    <text evidence="2">Belongs to the Fur family.</text>
</comment>
<keyword evidence="7" id="KW-0238">DNA-binding</keyword>
<feature type="binding site" evidence="9">
    <location>
        <position position="132"/>
    </location>
    <ligand>
        <name>Zn(2+)</name>
        <dbReference type="ChEBI" id="CHEBI:29105"/>
    </ligand>
</feature>
<dbReference type="InterPro" id="IPR036390">
    <property type="entry name" value="WH_DNA-bd_sf"/>
</dbReference>
<comment type="subcellular location">
    <subcellularLocation>
        <location evidence="1">Cytoplasm</location>
    </subcellularLocation>
</comment>
<dbReference type="Pfam" id="PF01475">
    <property type="entry name" value="FUR"/>
    <property type="match status" value="1"/>
</dbReference>
<evidence type="ECO:0000256" key="6">
    <source>
        <dbReference type="ARBA" id="ARBA00023015"/>
    </source>
</evidence>
<keyword evidence="3" id="KW-0963">Cytoplasm</keyword>
<dbReference type="InterPro" id="IPR036388">
    <property type="entry name" value="WH-like_DNA-bd_sf"/>
</dbReference>
<dbReference type="GO" id="GO:0003700">
    <property type="term" value="F:DNA-binding transcription factor activity"/>
    <property type="evidence" value="ECO:0007669"/>
    <property type="project" value="InterPro"/>
</dbReference>
<keyword evidence="12" id="KW-1185">Reference proteome</keyword>
<dbReference type="CDD" id="cd07153">
    <property type="entry name" value="Fur_like"/>
    <property type="match status" value="1"/>
</dbReference>
<evidence type="ECO:0000313" key="12">
    <source>
        <dbReference type="Proteomes" id="UP000215459"/>
    </source>
</evidence>
<dbReference type="Proteomes" id="UP000215459">
    <property type="component" value="Unassembled WGS sequence"/>
</dbReference>
<evidence type="ECO:0000256" key="5">
    <source>
        <dbReference type="ARBA" id="ARBA00022833"/>
    </source>
</evidence>
<dbReference type="GO" id="GO:1900376">
    <property type="term" value="P:regulation of secondary metabolite biosynthetic process"/>
    <property type="evidence" value="ECO:0007669"/>
    <property type="project" value="TreeGrafter"/>
</dbReference>
<evidence type="ECO:0000313" key="11">
    <source>
        <dbReference type="EMBL" id="OYD06302.1"/>
    </source>
</evidence>
<protein>
    <submittedName>
        <fullName evidence="11">Transcriptional repressor</fullName>
    </submittedName>
</protein>
<dbReference type="GO" id="GO:0008270">
    <property type="term" value="F:zinc ion binding"/>
    <property type="evidence" value="ECO:0007669"/>
    <property type="project" value="TreeGrafter"/>
</dbReference>
<keyword evidence="6" id="KW-0805">Transcription regulation</keyword>
<comment type="cofactor">
    <cofactor evidence="10">
        <name>Mn(2+)</name>
        <dbReference type="ChEBI" id="CHEBI:29035"/>
    </cofactor>
    <cofactor evidence="10">
        <name>Fe(2+)</name>
        <dbReference type="ChEBI" id="CHEBI:29033"/>
    </cofactor>
    <text evidence="10">Binds 1 Mn(2+) or Fe(2+) ion per subunit.</text>
</comment>
<feature type="binding site" evidence="10">
    <location>
        <position position="89"/>
    </location>
    <ligand>
        <name>Fe cation</name>
        <dbReference type="ChEBI" id="CHEBI:24875"/>
    </ligand>
</feature>
<gene>
    <name evidence="11" type="ORF">CHM34_17220</name>
</gene>
<dbReference type="GO" id="GO:0000976">
    <property type="term" value="F:transcription cis-regulatory region binding"/>
    <property type="evidence" value="ECO:0007669"/>
    <property type="project" value="TreeGrafter"/>
</dbReference>
<feature type="binding site" evidence="9">
    <location>
        <position position="98"/>
    </location>
    <ligand>
        <name>Zn(2+)</name>
        <dbReference type="ChEBI" id="CHEBI:29105"/>
    </ligand>
</feature>
<evidence type="ECO:0000256" key="8">
    <source>
        <dbReference type="ARBA" id="ARBA00023163"/>
    </source>
</evidence>
<evidence type="ECO:0000256" key="2">
    <source>
        <dbReference type="ARBA" id="ARBA00007957"/>
    </source>
</evidence>
<evidence type="ECO:0000256" key="9">
    <source>
        <dbReference type="PIRSR" id="PIRSR602481-1"/>
    </source>
</evidence>
<dbReference type="RefSeq" id="WP_094265854.1">
    <property type="nucleotide sequence ID" value="NZ_NOWF01000014.1"/>
</dbReference>
<dbReference type="InterPro" id="IPR002481">
    <property type="entry name" value="FUR"/>
</dbReference>
<comment type="cofactor">
    <cofactor evidence="9">
        <name>Zn(2+)</name>
        <dbReference type="ChEBI" id="CHEBI:29105"/>
    </cofactor>
    <text evidence="9">Binds 1 zinc ion per subunit.</text>
</comment>
<evidence type="ECO:0000256" key="3">
    <source>
        <dbReference type="ARBA" id="ARBA00022490"/>
    </source>
</evidence>
<evidence type="ECO:0000256" key="4">
    <source>
        <dbReference type="ARBA" id="ARBA00022491"/>
    </source>
</evidence>
<feature type="binding site" evidence="9">
    <location>
        <position position="135"/>
    </location>
    <ligand>
        <name>Zn(2+)</name>
        <dbReference type="ChEBI" id="CHEBI:29105"/>
    </ligand>
</feature>
<evidence type="ECO:0000256" key="7">
    <source>
        <dbReference type="ARBA" id="ARBA00023125"/>
    </source>
</evidence>
<dbReference type="PANTHER" id="PTHR33202:SF1">
    <property type="entry name" value="FERRIC UPTAKE REGULATION PROTEIN"/>
    <property type="match status" value="1"/>
</dbReference>
<keyword evidence="8" id="KW-0804">Transcription</keyword>
<comment type="caution">
    <text evidence="11">The sequence shown here is derived from an EMBL/GenBank/DDBJ whole genome shotgun (WGS) entry which is preliminary data.</text>
</comment>
<proteinExistence type="inferred from homology"/>
<keyword evidence="10" id="KW-0408">Iron</keyword>